<evidence type="ECO:0000313" key="2">
    <source>
        <dbReference type="EMBL" id="KNC76163.1"/>
    </source>
</evidence>
<dbReference type="Proteomes" id="UP000054560">
    <property type="component" value="Unassembled WGS sequence"/>
</dbReference>
<reference evidence="2 3" key="1">
    <citation type="submission" date="2011-02" db="EMBL/GenBank/DDBJ databases">
        <title>The Genome Sequence of Sphaeroforma arctica JP610.</title>
        <authorList>
            <consortium name="The Broad Institute Genome Sequencing Platform"/>
            <person name="Russ C."/>
            <person name="Cuomo C."/>
            <person name="Young S.K."/>
            <person name="Zeng Q."/>
            <person name="Gargeya S."/>
            <person name="Alvarado L."/>
            <person name="Berlin A."/>
            <person name="Chapman S.B."/>
            <person name="Chen Z."/>
            <person name="Freedman E."/>
            <person name="Gellesch M."/>
            <person name="Goldberg J."/>
            <person name="Griggs A."/>
            <person name="Gujja S."/>
            <person name="Heilman E."/>
            <person name="Heiman D."/>
            <person name="Howarth C."/>
            <person name="Mehta T."/>
            <person name="Neiman D."/>
            <person name="Pearson M."/>
            <person name="Roberts A."/>
            <person name="Saif S."/>
            <person name="Shea T."/>
            <person name="Shenoy N."/>
            <person name="Sisk P."/>
            <person name="Stolte C."/>
            <person name="Sykes S."/>
            <person name="White J."/>
            <person name="Yandava C."/>
            <person name="Burger G."/>
            <person name="Gray M.W."/>
            <person name="Holland P.W.H."/>
            <person name="King N."/>
            <person name="Lang F.B.F."/>
            <person name="Roger A.J."/>
            <person name="Ruiz-Trillo I."/>
            <person name="Haas B."/>
            <person name="Nusbaum C."/>
            <person name="Birren B."/>
        </authorList>
    </citation>
    <scope>NUCLEOTIDE SEQUENCE [LARGE SCALE GENOMIC DNA]</scope>
    <source>
        <strain evidence="2 3">JP610</strain>
    </source>
</reference>
<feature type="compositionally biased region" description="Low complexity" evidence="1">
    <location>
        <begin position="79"/>
        <end position="90"/>
    </location>
</feature>
<dbReference type="EMBL" id="KQ243227">
    <property type="protein sequence ID" value="KNC76163.1"/>
    <property type="molecule type" value="Genomic_DNA"/>
</dbReference>
<protein>
    <submittedName>
        <fullName evidence="2">Uncharacterized protein</fullName>
    </submittedName>
</protein>
<dbReference type="AlphaFoldDB" id="A0A0L0FJG7"/>
<gene>
    <name evidence="2" type="ORF">SARC_11324</name>
</gene>
<keyword evidence="3" id="KW-1185">Reference proteome</keyword>
<evidence type="ECO:0000313" key="3">
    <source>
        <dbReference type="Proteomes" id="UP000054560"/>
    </source>
</evidence>
<name>A0A0L0FJG7_9EUKA</name>
<evidence type="ECO:0000256" key="1">
    <source>
        <dbReference type="SAM" id="MobiDB-lite"/>
    </source>
</evidence>
<sequence>MTKMLAVPPQKGVFFRHGHEAMDKPPWGFTLLCRTSYAKRKAPLVSTKREVECLLGGSSKHGAQARAQREERRRRSVQRRQASAALLARQRISHTL</sequence>
<dbReference type="GeneID" id="25911828"/>
<dbReference type="RefSeq" id="XP_014150065.1">
    <property type="nucleotide sequence ID" value="XM_014294590.1"/>
</dbReference>
<organism evidence="2 3">
    <name type="scientific">Sphaeroforma arctica JP610</name>
    <dbReference type="NCBI Taxonomy" id="667725"/>
    <lineage>
        <taxon>Eukaryota</taxon>
        <taxon>Ichthyosporea</taxon>
        <taxon>Ichthyophonida</taxon>
        <taxon>Sphaeroforma</taxon>
    </lineage>
</organism>
<accession>A0A0L0FJG7</accession>
<proteinExistence type="predicted"/>
<feature type="region of interest" description="Disordered" evidence="1">
    <location>
        <begin position="56"/>
        <end position="96"/>
    </location>
</feature>